<evidence type="ECO:0000313" key="2">
    <source>
        <dbReference type="Proteomes" id="UP000814140"/>
    </source>
</evidence>
<dbReference type="Proteomes" id="UP000814140">
    <property type="component" value="Unassembled WGS sequence"/>
</dbReference>
<accession>A0ACB8TIW1</accession>
<keyword evidence="2" id="KW-1185">Reference proteome</keyword>
<reference evidence="1" key="1">
    <citation type="submission" date="2021-03" db="EMBL/GenBank/DDBJ databases">
        <authorList>
            <consortium name="DOE Joint Genome Institute"/>
            <person name="Ahrendt S."/>
            <person name="Looney B.P."/>
            <person name="Miyauchi S."/>
            <person name="Morin E."/>
            <person name="Drula E."/>
            <person name="Courty P.E."/>
            <person name="Chicoki N."/>
            <person name="Fauchery L."/>
            <person name="Kohler A."/>
            <person name="Kuo A."/>
            <person name="Labutti K."/>
            <person name="Pangilinan J."/>
            <person name="Lipzen A."/>
            <person name="Riley R."/>
            <person name="Andreopoulos W."/>
            <person name="He G."/>
            <person name="Johnson J."/>
            <person name="Barry K.W."/>
            <person name="Grigoriev I.V."/>
            <person name="Nagy L."/>
            <person name="Hibbett D."/>
            <person name="Henrissat B."/>
            <person name="Matheny P.B."/>
            <person name="Labbe J."/>
            <person name="Martin F."/>
        </authorList>
    </citation>
    <scope>NUCLEOTIDE SEQUENCE</scope>
    <source>
        <strain evidence="1">HHB10654</strain>
    </source>
</reference>
<comment type="caution">
    <text evidence="1">The sequence shown here is derived from an EMBL/GenBank/DDBJ whole genome shotgun (WGS) entry which is preliminary data.</text>
</comment>
<organism evidence="1 2">
    <name type="scientific">Artomyces pyxidatus</name>
    <dbReference type="NCBI Taxonomy" id="48021"/>
    <lineage>
        <taxon>Eukaryota</taxon>
        <taxon>Fungi</taxon>
        <taxon>Dikarya</taxon>
        <taxon>Basidiomycota</taxon>
        <taxon>Agaricomycotina</taxon>
        <taxon>Agaricomycetes</taxon>
        <taxon>Russulales</taxon>
        <taxon>Auriscalpiaceae</taxon>
        <taxon>Artomyces</taxon>
    </lineage>
</organism>
<proteinExistence type="predicted"/>
<name>A0ACB8TIW1_9AGAM</name>
<protein>
    <submittedName>
        <fullName evidence="1">Uncharacterized protein</fullName>
    </submittedName>
</protein>
<reference evidence="1" key="2">
    <citation type="journal article" date="2022" name="New Phytol.">
        <title>Evolutionary transition to the ectomycorrhizal habit in the genomes of a hyperdiverse lineage of mushroom-forming fungi.</title>
        <authorList>
            <person name="Looney B."/>
            <person name="Miyauchi S."/>
            <person name="Morin E."/>
            <person name="Drula E."/>
            <person name="Courty P.E."/>
            <person name="Kohler A."/>
            <person name="Kuo A."/>
            <person name="LaButti K."/>
            <person name="Pangilinan J."/>
            <person name="Lipzen A."/>
            <person name="Riley R."/>
            <person name="Andreopoulos W."/>
            <person name="He G."/>
            <person name="Johnson J."/>
            <person name="Nolan M."/>
            <person name="Tritt A."/>
            <person name="Barry K.W."/>
            <person name="Grigoriev I.V."/>
            <person name="Nagy L.G."/>
            <person name="Hibbett D."/>
            <person name="Henrissat B."/>
            <person name="Matheny P.B."/>
            <person name="Labbe J."/>
            <person name="Martin F.M."/>
        </authorList>
    </citation>
    <scope>NUCLEOTIDE SEQUENCE</scope>
    <source>
        <strain evidence="1">HHB10654</strain>
    </source>
</reference>
<sequence>MSTSFFTAHYHPLLFALITLSAMAELGLTAFLISAGNESKTWPSARYHSLLILFLFDAVWTTIFAAAYVLWIVDGAVHLLASIASSIIWLLVTSILWGTAAGVIHNARAGGNCSGTPPVSHCRESLTVEALGWTEFSLCVLTLLATLVWVRGSRKNYRSSFYV</sequence>
<gene>
    <name evidence="1" type="ORF">BV25DRAFT_1818747</name>
</gene>
<dbReference type="EMBL" id="MU277188">
    <property type="protein sequence ID" value="KAI0068348.1"/>
    <property type="molecule type" value="Genomic_DNA"/>
</dbReference>
<evidence type="ECO:0000313" key="1">
    <source>
        <dbReference type="EMBL" id="KAI0068348.1"/>
    </source>
</evidence>